<comment type="subcellular location">
    <subcellularLocation>
        <location evidence="1">Membrane</location>
        <topology evidence="1">Multi-pass membrane protein</topology>
    </subcellularLocation>
</comment>
<keyword evidence="3 9" id="KW-0812">Transmembrane</keyword>
<evidence type="ECO:0000256" key="6">
    <source>
        <dbReference type="ARBA" id="ARBA00023136"/>
    </source>
</evidence>
<evidence type="ECO:0000256" key="4">
    <source>
        <dbReference type="ARBA" id="ARBA00022989"/>
    </source>
</evidence>
<gene>
    <name evidence="11" type="ORF">DdX_12504</name>
</gene>
<keyword evidence="6 9" id="KW-0472">Membrane</keyword>
<evidence type="ECO:0000256" key="3">
    <source>
        <dbReference type="ARBA" id="ARBA00022692"/>
    </source>
</evidence>
<feature type="domain" description="Potassium channel" evidence="10">
    <location>
        <begin position="61"/>
        <end position="126"/>
    </location>
</feature>
<evidence type="ECO:0000259" key="10">
    <source>
        <dbReference type="Pfam" id="PF07885"/>
    </source>
</evidence>
<dbReference type="Pfam" id="PF07885">
    <property type="entry name" value="Ion_trans_2"/>
    <property type="match status" value="1"/>
</dbReference>
<dbReference type="GO" id="GO:0022841">
    <property type="term" value="F:potassium ion leak channel activity"/>
    <property type="evidence" value="ECO:0007669"/>
    <property type="project" value="TreeGrafter"/>
</dbReference>
<feature type="region of interest" description="Disordered" evidence="8">
    <location>
        <begin position="456"/>
        <end position="481"/>
    </location>
</feature>
<dbReference type="PANTHER" id="PTHR11003:SF86">
    <property type="entry name" value="POTASSIUM CHANNEL DOMAIN-CONTAINING PROTEIN"/>
    <property type="match status" value="1"/>
</dbReference>
<feature type="region of interest" description="Disordered" evidence="8">
    <location>
        <begin position="284"/>
        <end position="320"/>
    </location>
</feature>
<feature type="compositionally biased region" description="Basic and acidic residues" evidence="8">
    <location>
        <begin position="773"/>
        <end position="793"/>
    </location>
</feature>
<dbReference type="GO" id="GO:0015271">
    <property type="term" value="F:outward rectifier potassium channel activity"/>
    <property type="evidence" value="ECO:0007669"/>
    <property type="project" value="TreeGrafter"/>
</dbReference>
<evidence type="ECO:0000313" key="12">
    <source>
        <dbReference type="Proteomes" id="UP001201812"/>
    </source>
</evidence>
<feature type="compositionally biased region" description="Polar residues" evidence="8">
    <location>
        <begin position="672"/>
        <end position="681"/>
    </location>
</feature>
<feature type="region of interest" description="Disordered" evidence="8">
    <location>
        <begin position="740"/>
        <end position="802"/>
    </location>
</feature>
<reference evidence="11" key="1">
    <citation type="submission" date="2022-01" db="EMBL/GenBank/DDBJ databases">
        <title>Genome Sequence Resource for Two Populations of Ditylenchus destructor, the Migratory Endoparasitic Phytonematode.</title>
        <authorList>
            <person name="Zhang H."/>
            <person name="Lin R."/>
            <person name="Xie B."/>
        </authorList>
    </citation>
    <scope>NUCLEOTIDE SEQUENCE</scope>
    <source>
        <strain evidence="11">BazhouSP</strain>
    </source>
</reference>
<feature type="compositionally biased region" description="Polar residues" evidence="8">
    <location>
        <begin position="518"/>
        <end position="531"/>
    </location>
</feature>
<dbReference type="GO" id="GO:0005886">
    <property type="term" value="C:plasma membrane"/>
    <property type="evidence" value="ECO:0007669"/>
    <property type="project" value="TreeGrafter"/>
</dbReference>
<evidence type="ECO:0000256" key="9">
    <source>
        <dbReference type="SAM" id="Phobius"/>
    </source>
</evidence>
<evidence type="ECO:0000256" key="5">
    <source>
        <dbReference type="ARBA" id="ARBA00023065"/>
    </source>
</evidence>
<feature type="compositionally biased region" description="Basic residues" evidence="8">
    <location>
        <begin position="296"/>
        <end position="313"/>
    </location>
</feature>
<protein>
    <submittedName>
        <fullName evidence="11">Ion channel domain-containing protein</fullName>
    </submittedName>
</protein>
<evidence type="ECO:0000313" key="11">
    <source>
        <dbReference type="EMBL" id="KAI1707407.1"/>
    </source>
</evidence>
<sequence length="857" mass="93086">MTLYSLTPSILTNGGSTNIASFDTSTTPLNHQERLKTSDNIDVEAFNEKKLNDLESEEQNTAMFCLWEMEWGYLTSVYFFFVSISTVGLGDVVPTNPDMMFINFLLILIGLALLSMCVNVIHIAIEQFIERLITQYLKEIENLATVVTSNEQFGDEAATPFEIGMTAEMLTVPITTTQKARVGGIGRIVKDWLAEKAANIALSRLVPDSSDSSSASESESDFDEEDGHLHVIEGMEPLVHGSATVTVVGHEGGAMVPKISIHEGTPVSTGLIVEGRKVSIQASSAAKDSVSFSSDHHRRKGSARRKRHSRKIGSKNPLANCSPATMQAIQAIETAKMCTYRNNDFKSRIFAKFATNERLARLVDEHTPEPPKSKMVSCSIQTTPISSPLMQRQRMRMAFAGRAGMLDSMDSSSDVGPNGDWTSTSIFDVDSLCSAGYFDLSFGGYSTDSVPKLMAEPNTPQGTVPSHPEGQLSQFSNRPRRFPPFASGFVQKVVDETSSPANSGMPPPFPVGNGFGNTRMTHSLSGNSSPPLAQADSLPPGSTLPGTPTIKLTSDADKSSSLLTHKAPFPGPGPTPSPSPTTSPTGNRAPAHVKRKSSDGYMLYAQNKSDVPLLGSIPLHHRALSNRRRFSANNCLVVPDEKIGRGALEAGPSQTSPERPYRPLARCPSCHHFSSATSPPIDTTADLPETSKKRSGRSTKIYSRNSIGSIDFETIRRVRDACGLLPSDFLIRHRDRKKIDKDQDVDEAPANVNQQNPDTKSVSSDESSGNDTSRLDTRSEQHLDDSGYSHSHELSSPSISQPISPFMVKEDKLMIINAPNVPIDVRGSQDAEHIVVEDVLERIVGAIAKEISQSRTK</sequence>
<keyword evidence="12" id="KW-1185">Reference proteome</keyword>
<dbReference type="Proteomes" id="UP001201812">
    <property type="component" value="Unassembled WGS sequence"/>
</dbReference>
<feature type="compositionally biased region" description="Polar residues" evidence="8">
    <location>
        <begin position="751"/>
        <end position="772"/>
    </location>
</feature>
<feature type="compositionally biased region" description="Pro residues" evidence="8">
    <location>
        <begin position="569"/>
        <end position="581"/>
    </location>
</feature>
<dbReference type="AlphaFoldDB" id="A0AAD4N0F4"/>
<feature type="region of interest" description="Disordered" evidence="8">
    <location>
        <begin position="672"/>
        <end position="700"/>
    </location>
</feature>
<dbReference type="EMBL" id="JAKKPZ010000041">
    <property type="protein sequence ID" value="KAI1707407.1"/>
    <property type="molecule type" value="Genomic_DNA"/>
</dbReference>
<comment type="caution">
    <text evidence="11">The sequence shown here is derived from an EMBL/GenBank/DDBJ whole genome shotgun (WGS) entry which is preliminary data.</text>
</comment>
<dbReference type="SUPFAM" id="SSF81324">
    <property type="entry name" value="Voltage-gated potassium channels"/>
    <property type="match status" value="1"/>
</dbReference>
<name>A0AAD4N0F4_9BILA</name>
<dbReference type="GO" id="GO:0030322">
    <property type="term" value="P:stabilization of membrane potential"/>
    <property type="evidence" value="ECO:0007669"/>
    <property type="project" value="TreeGrafter"/>
</dbReference>
<feature type="compositionally biased region" description="Low complexity" evidence="8">
    <location>
        <begin position="537"/>
        <end position="549"/>
    </location>
</feature>
<feature type="compositionally biased region" description="Low complexity" evidence="8">
    <location>
        <begin position="284"/>
        <end position="293"/>
    </location>
</feature>
<proteinExistence type="predicted"/>
<evidence type="ECO:0000256" key="1">
    <source>
        <dbReference type="ARBA" id="ARBA00004141"/>
    </source>
</evidence>
<dbReference type="Gene3D" id="1.10.287.70">
    <property type="match status" value="1"/>
</dbReference>
<evidence type="ECO:0000256" key="8">
    <source>
        <dbReference type="SAM" id="MobiDB-lite"/>
    </source>
</evidence>
<feature type="transmembrane region" description="Helical" evidence="9">
    <location>
        <begin position="101"/>
        <end position="125"/>
    </location>
</feature>
<dbReference type="PANTHER" id="PTHR11003">
    <property type="entry name" value="POTASSIUM CHANNEL, SUBFAMILY K"/>
    <property type="match status" value="1"/>
</dbReference>
<feature type="transmembrane region" description="Helical" evidence="9">
    <location>
        <begin position="71"/>
        <end position="89"/>
    </location>
</feature>
<keyword evidence="7" id="KW-0407">Ion channel</keyword>
<keyword evidence="5" id="KW-0406">Ion transport</keyword>
<organism evidence="11 12">
    <name type="scientific">Ditylenchus destructor</name>
    <dbReference type="NCBI Taxonomy" id="166010"/>
    <lineage>
        <taxon>Eukaryota</taxon>
        <taxon>Metazoa</taxon>
        <taxon>Ecdysozoa</taxon>
        <taxon>Nematoda</taxon>
        <taxon>Chromadorea</taxon>
        <taxon>Rhabditida</taxon>
        <taxon>Tylenchina</taxon>
        <taxon>Tylenchomorpha</taxon>
        <taxon>Sphaerularioidea</taxon>
        <taxon>Anguinidae</taxon>
        <taxon>Anguininae</taxon>
        <taxon>Ditylenchus</taxon>
    </lineage>
</organism>
<evidence type="ECO:0000256" key="2">
    <source>
        <dbReference type="ARBA" id="ARBA00022448"/>
    </source>
</evidence>
<dbReference type="InterPro" id="IPR003280">
    <property type="entry name" value="2pore_dom_K_chnl"/>
</dbReference>
<evidence type="ECO:0000256" key="7">
    <source>
        <dbReference type="ARBA" id="ARBA00023303"/>
    </source>
</evidence>
<feature type="region of interest" description="Disordered" evidence="8">
    <location>
        <begin position="496"/>
        <end position="597"/>
    </location>
</feature>
<dbReference type="InterPro" id="IPR013099">
    <property type="entry name" value="K_chnl_dom"/>
</dbReference>
<keyword evidence="4 9" id="KW-1133">Transmembrane helix</keyword>
<keyword evidence="2" id="KW-0813">Transport</keyword>
<accession>A0AAD4N0F4</accession>